<evidence type="ECO:0000256" key="11">
    <source>
        <dbReference type="ARBA" id="ARBA00022857"/>
    </source>
</evidence>
<evidence type="ECO:0000256" key="13">
    <source>
        <dbReference type="ARBA" id="ARBA00022989"/>
    </source>
</evidence>
<dbReference type="EC" id="1.16.1.9" evidence="4"/>
<evidence type="ECO:0000256" key="17">
    <source>
        <dbReference type="ARBA" id="ARBA00023136"/>
    </source>
</evidence>
<dbReference type="GO" id="GO:0006879">
    <property type="term" value="P:intracellular iron ion homeostasis"/>
    <property type="evidence" value="ECO:0007669"/>
    <property type="project" value="TreeGrafter"/>
</dbReference>
<feature type="transmembrane region" description="Helical" evidence="20">
    <location>
        <begin position="373"/>
        <end position="390"/>
    </location>
</feature>
<evidence type="ECO:0000256" key="20">
    <source>
        <dbReference type="SAM" id="Phobius"/>
    </source>
</evidence>
<feature type="transmembrane region" description="Helical" evidence="20">
    <location>
        <begin position="228"/>
        <end position="249"/>
    </location>
</feature>
<dbReference type="VEuPathDB" id="FungiDB:BON22_5222"/>
<evidence type="ECO:0000256" key="21">
    <source>
        <dbReference type="SAM" id="SignalP"/>
    </source>
</evidence>
<evidence type="ECO:0000256" key="10">
    <source>
        <dbReference type="ARBA" id="ARBA00022827"/>
    </source>
</evidence>
<evidence type="ECO:0000256" key="16">
    <source>
        <dbReference type="ARBA" id="ARBA00023065"/>
    </source>
</evidence>
<feature type="transmembrane region" description="Helical" evidence="20">
    <location>
        <begin position="346"/>
        <end position="366"/>
    </location>
</feature>
<comment type="subcellular location">
    <subcellularLocation>
        <location evidence="2">Cell membrane</location>
        <topology evidence="2">Multi-pass membrane protein</topology>
    </subcellularLocation>
</comment>
<feature type="transmembrane region" description="Helical" evidence="20">
    <location>
        <begin position="275"/>
        <end position="292"/>
    </location>
</feature>
<dbReference type="InterPro" id="IPR039261">
    <property type="entry name" value="FNR_nucleotide-bd"/>
</dbReference>
<dbReference type="SUPFAM" id="SSF52343">
    <property type="entry name" value="Ferredoxin reductase-like, C-terminal NADP-linked domain"/>
    <property type="match status" value="1"/>
</dbReference>
<keyword evidence="15" id="KW-0408">Iron</keyword>
<feature type="signal peptide" evidence="21">
    <location>
        <begin position="1"/>
        <end position="20"/>
    </location>
</feature>
<dbReference type="PANTHER" id="PTHR32361">
    <property type="entry name" value="FERRIC/CUPRIC REDUCTASE TRANSMEMBRANE COMPONENT"/>
    <property type="match status" value="1"/>
</dbReference>
<feature type="chain" id="PRO_5001598809" description="ferric-chelate reductase (NADPH)" evidence="21">
    <location>
        <begin position="21"/>
        <end position="680"/>
    </location>
</feature>
<evidence type="ECO:0000256" key="18">
    <source>
        <dbReference type="ARBA" id="ARBA00023180"/>
    </source>
</evidence>
<name>A0A061BDN3_CYBFA</name>
<proteinExistence type="inferred from homology"/>
<dbReference type="SUPFAM" id="SSF63380">
    <property type="entry name" value="Riboflavin synthase domain-like"/>
    <property type="match status" value="1"/>
</dbReference>
<evidence type="ECO:0000256" key="14">
    <source>
        <dbReference type="ARBA" id="ARBA00023002"/>
    </source>
</evidence>
<dbReference type="AlphaFoldDB" id="A0A061BDN3"/>
<dbReference type="PhylomeDB" id="A0A061BDN3"/>
<keyword evidence="9 20" id="KW-0812">Transmembrane</keyword>
<comment type="cofactor">
    <cofactor evidence="1">
        <name>FAD</name>
        <dbReference type="ChEBI" id="CHEBI:57692"/>
    </cofactor>
</comment>
<dbReference type="GO" id="GO:0052851">
    <property type="term" value="F:ferric-chelate reductase (NADPH) activity"/>
    <property type="evidence" value="ECO:0007669"/>
    <property type="project" value="UniProtKB-EC"/>
</dbReference>
<dbReference type="PANTHER" id="PTHR32361:SF9">
    <property type="entry name" value="FERRIC REDUCTASE TRANSMEMBRANE COMPONENT 3-RELATED"/>
    <property type="match status" value="1"/>
</dbReference>
<feature type="domain" description="FAD-binding FR-type" evidence="22">
    <location>
        <begin position="410"/>
        <end position="527"/>
    </location>
</feature>
<dbReference type="InterPro" id="IPR013130">
    <property type="entry name" value="Fe3_Rdtase_TM_dom"/>
</dbReference>
<evidence type="ECO:0000256" key="6">
    <source>
        <dbReference type="ARBA" id="ARBA00022475"/>
    </source>
</evidence>
<dbReference type="Gene3D" id="3.40.50.80">
    <property type="entry name" value="Nucleotide-binding domain of ferredoxin-NADP reductase (FNR) module"/>
    <property type="match status" value="1"/>
</dbReference>
<dbReference type="InterPro" id="IPR013112">
    <property type="entry name" value="FAD-bd_8"/>
</dbReference>
<evidence type="ECO:0000256" key="15">
    <source>
        <dbReference type="ARBA" id="ARBA00023004"/>
    </source>
</evidence>
<dbReference type="GO" id="GO:0015677">
    <property type="term" value="P:copper ion import"/>
    <property type="evidence" value="ECO:0007669"/>
    <property type="project" value="TreeGrafter"/>
</dbReference>
<keyword evidence="5" id="KW-0813">Transport</keyword>
<feature type="transmembrane region" description="Helical" evidence="20">
    <location>
        <begin position="158"/>
        <end position="177"/>
    </location>
</feature>
<feature type="transmembrane region" description="Helical" evidence="20">
    <location>
        <begin position="313"/>
        <end position="334"/>
    </location>
</feature>
<evidence type="ECO:0000256" key="1">
    <source>
        <dbReference type="ARBA" id="ARBA00001974"/>
    </source>
</evidence>
<keyword evidence="12" id="KW-0249">Electron transport</keyword>
<dbReference type="GO" id="GO:0006826">
    <property type="term" value="P:iron ion transport"/>
    <property type="evidence" value="ECO:0007669"/>
    <property type="project" value="TreeGrafter"/>
</dbReference>
<protein>
    <recommendedName>
        <fullName evidence="4">ferric-chelate reductase (NADPH)</fullName>
        <ecNumber evidence="4">1.16.1.9</ecNumber>
    </recommendedName>
</protein>
<dbReference type="InterPro" id="IPR017938">
    <property type="entry name" value="Riboflavin_synthase-like_b-brl"/>
</dbReference>
<keyword evidence="7" id="KW-0349">Heme</keyword>
<dbReference type="OrthoDB" id="167398at2759"/>
<dbReference type="SFLD" id="SFLDG01168">
    <property type="entry name" value="Ferric_reductase_subgroup_(FRE"/>
    <property type="match status" value="1"/>
</dbReference>
<evidence type="ECO:0000313" key="23">
    <source>
        <dbReference type="EMBL" id="CDR47498.1"/>
    </source>
</evidence>
<dbReference type="CDD" id="cd06186">
    <property type="entry name" value="NOX_Duox_like_FAD_NADP"/>
    <property type="match status" value="1"/>
</dbReference>
<keyword evidence="13 20" id="KW-1133">Transmembrane helix</keyword>
<dbReference type="InterPro" id="IPR017927">
    <property type="entry name" value="FAD-bd_FR_type"/>
</dbReference>
<dbReference type="InterPro" id="IPR013121">
    <property type="entry name" value="Fe_red_NAD-bd_6"/>
</dbReference>
<dbReference type="PROSITE" id="PS51257">
    <property type="entry name" value="PROKAR_LIPOPROTEIN"/>
    <property type="match status" value="1"/>
</dbReference>
<accession>A0A061BDN3</accession>
<reference evidence="23" key="1">
    <citation type="journal article" date="2014" name="Genome Announc.">
        <title>Genome sequence of the yeast Cyberlindnera fabianii (Hansenula fabianii).</title>
        <authorList>
            <person name="Freel K.C."/>
            <person name="Sarilar V."/>
            <person name="Neuveglise C."/>
            <person name="Devillers H."/>
            <person name="Friedrich A."/>
            <person name="Schacherer J."/>
        </authorList>
    </citation>
    <scope>NUCLEOTIDE SEQUENCE</scope>
    <source>
        <strain evidence="23">YJS4271</strain>
    </source>
</reference>
<evidence type="ECO:0000256" key="12">
    <source>
        <dbReference type="ARBA" id="ARBA00022982"/>
    </source>
</evidence>
<keyword evidence="14" id="KW-0560">Oxidoreductase</keyword>
<dbReference type="SFLD" id="SFLDS00052">
    <property type="entry name" value="Ferric_Reductase_Domain"/>
    <property type="match status" value="1"/>
</dbReference>
<sequence>MLVTLLRLLVTAFFLRYGLAESLKGTIQQSTLYSCQLALSKEFQFGCDDGYWPCTCSYEPLGDSVVACLDAYLPEHVTRQSGREVFINSCSKYAKVDLTLRTIEERSKNASKWIRHATDDSWNHTEIQYTPVLIERIQVTSKIRDYKAFLGNFDKAQYYGVIINMYWIGICLWFGIWSKIKRSPRLNSRLVGSKINNIRQRLTLPLLFGSHQQPSHIMGKMTSLLPTTLEGVILSAYFILNTVFLIYAIEVHDDNQLFGPNSSIYQLLRLSADRAGVLAFAHFPILILFAGRNNMLIGLSGLSYSTFMIFHKWTARVMVIDAGIHSVCYTLAMISTNGFFNRFTTGWFVFGWFATILSILIVLFAVHNLRVAYYELFLVTHILFAIWFFASCWLHCITFGWLDWIAGSLTIWGIDRVVRLYKLFKFGSPRAQICYSGDETFKVIVKRPHDWKPYPGCYVFIHFLHWSIFWQSHPFTIIDSVLEEDEVTIYIKAKSGVTSKVMSLLGSNGITQMRVSLEGPYGNPSPCESYDNVVLFAGGNGIPGPFYHALHLAERSLIMRQRIRLIWTVRNVGSIQWFESELKRLQKTGITCDIYISRNFVESEISKTPMLAQYSEYITFHAGRAPSAKILGEEFANAKGSVGIVTCGPGIMCDEIRQYVAENLDMCLYRVDLFEELQVW</sequence>
<comment type="similarity">
    <text evidence="3">Belongs to the ferric reductase (FRE) family.</text>
</comment>
<keyword evidence="10" id="KW-0274">FAD</keyword>
<evidence type="ECO:0000256" key="4">
    <source>
        <dbReference type="ARBA" id="ARBA00012668"/>
    </source>
</evidence>
<organism evidence="23">
    <name type="scientific">Cyberlindnera fabianii</name>
    <name type="common">Yeast</name>
    <name type="synonym">Hansenula fabianii</name>
    <dbReference type="NCBI Taxonomy" id="36022"/>
    <lineage>
        <taxon>Eukaryota</taxon>
        <taxon>Fungi</taxon>
        <taxon>Dikarya</taxon>
        <taxon>Ascomycota</taxon>
        <taxon>Saccharomycotina</taxon>
        <taxon>Saccharomycetes</taxon>
        <taxon>Phaffomycetales</taxon>
        <taxon>Phaffomycetaceae</taxon>
        <taxon>Cyberlindnera</taxon>
    </lineage>
</organism>
<dbReference type="EMBL" id="LK052917">
    <property type="protein sequence ID" value="CDR47498.1"/>
    <property type="molecule type" value="Genomic_DNA"/>
</dbReference>
<evidence type="ECO:0000256" key="5">
    <source>
        <dbReference type="ARBA" id="ARBA00022448"/>
    </source>
</evidence>
<keyword evidence="11" id="KW-0521">NADP</keyword>
<evidence type="ECO:0000256" key="7">
    <source>
        <dbReference type="ARBA" id="ARBA00022617"/>
    </source>
</evidence>
<evidence type="ECO:0000259" key="22">
    <source>
        <dbReference type="PROSITE" id="PS51384"/>
    </source>
</evidence>
<dbReference type="PROSITE" id="PS51384">
    <property type="entry name" value="FAD_FR"/>
    <property type="match status" value="1"/>
</dbReference>
<evidence type="ECO:0000256" key="19">
    <source>
        <dbReference type="ARBA" id="ARBA00048483"/>
    </source>
</evidence>
<keyword evidence="6" id="KW-1003">Cell membrane</keyword>
<evidence type="ECO:0000256" key="8">
    <source>
        <dbReference type="ARBA" id="ARBA00022630"/>
    </source>
</evidence>
<keyword evidence="8" id="KW-0285">Flavoprotein</keyword>
<dbReference type="Pfam" id="PF08030">
    <property type="entry name" value="NAD_binding_6"/>
    <property type="match status" value="1"/>
</dbReference>
<keyword evidence="17 20" id="KW-0472">Membrane</keyword>
<evidence type="ECO:0000256" key="2">
    <source>
        <dbReference type="ARBA" id="ARBA00004651"/>
    </source>
</evidence>
<keyword evidence="18" id="KW-0325">Glycoprotein</keyword>
<keyword evidence="7" id="KW-0479">Metal-binding</keyword>
<dbReference type="Pfam" id="PF08022">
    <property type="entry name" value="FAD_binding_8"/>
    <property type="match status" value="1"/>
</dbReference>
<gene>
    <name evidence="23" type="ORF">CYFA0S_32e00980g</name>
</gene>
<keyword evidence="21" id="KW-0732">Signal</keyword>
<evidence type="ECO:0000256" key="9">
    <source>
        <dbReference type="ARBA" id="ARBA00022692"/>
    </source>
</evidence>
<comment type="catalytic activity">
    <reaction evidence="19">
        <text>2 a Fe(II)-siderophore + NADP(+) + H(+) = 2 a Fe(III)-siderophore + NADPH</text>
        <dbReference type="Rhea" id="RHEA:28795"/>
        <dbReference type="Rhea" id="RHEA-COMP:11342"/>
        <dbReference type="Rhea" id="RHEA-COMP:11344"/>
        <dbReference type="ChEBI" id="CHEBI:15378"/>
        <dbReference type="ChEBI" id="CHEBI:29033"/>
        <dbReference type="ChEBI" id="CHEBI:29034"/>
        <dbReference type="ChEBI" id="CHEBI:57783"/>
        <dbReference type="ChEBI" id="CHEBI:58349"/>
        <dbReference type="EC" id="1.16.1.9"/>
    </reaction>
</comment>
<evidence type="ECO:0000256" key="3">
    <source>
        <dbReference type="ARBA" id="ARBA00006278"/>
    </source>
</evidence>
<dbReference type="InterPro" id="IPR051410">
    <property type="entry name" value="Ferric/Cupric_Reductase"/>
</dbReference>
<keyword evidence="16" id="KW-0406">Ion transport</keyword>
<dbReference type="GO" id="GO:0005886">
    <property type="term" value="C:plasma membrane"/>
    <property type="evidence" value="ECO:0007669"/>
    <property type="project" value="UniProtKB-SubCell"/>
</dbReference>
<dbReference type="Pfam" id="PF01794">
    <property type="entry name" value="Ferric_reduct"/>
    <property type="match status" value="1"/>
</dbReference>